<keyword evidence="8 13" id="KW-0808">Transferase</keyword>
<evidence type="ECO:0000256" key="7">
    <source>
        <dbReference type="ARBA" id="ARBA00022619"/>
    </source>
</evidence>
<dbReference type="Proteomes" id="UP000530514">
    <property type="component" value="Unassembled WGS sequence"/>
</dbReference>
<gene>
    <name evidence="13" type="primary">ribE</name>
    <name evidence="13" type="ORF">H1164_09265</name>
</gene>
<dbReference type="GO" id="GO:0004746">
    <property type="term" value="F:riboflavin synthase activity"/>
    <property type="evidence" value="ECO:0007669"/>
    <property type="project" value="UniProtKB-UniRule"/>
</dbReference>
<evidence type="ECO:0000256" key="11">
    <source>
        <dbReference type="PROSITE-ProRule" id="PRU00524"/>
    </source>
</evidence>
<evidence type="ECO:0000313" key="14">
    <source>
        <dbReference type="Proteomes" id="UP000530514"/>
    </source>
</evidence>
<reference evidence="13 14" key="1">
    <citation type="submission" date="2020-07" db="EMBL/GenBank/DDBJ databases">
        <authorList>
            <person name="Feng H."/>
        </authorList>
    </citation>
    <scope>NUCLEOTIDE SEQUENCE [LARGE SCALE GENOMIC DNA]</scope>
    <source>
        <strain evidence="14">s-11</strain>
    </source>
</reference>
<dbReference type="NCBIfam" id="TIGR00187">
    <property type="entry name" value="ribE"/>
    <property type="match status" value="1"/>
</dbReference>
<dbReference type="PANTHER" id="PTHR21098:SF12">
    <property type="entry name" value="RIBOFLAVIN SYNTHASE"/>
    <property type="match status" value="1"/>
</dbReference>
<evidence type="ECO:0000256" key="8">
    <source>
        <dbReference type="ARBA" id="ARBA00022679"/>
    </source>
</evidence>
<evidence type="ECO:0000259" key="12">
    <source>
        <dbReference type="PROSITE" id="PS51177"/>
    </source>
</evidence>
<evidence type="ECO:0000256" key="2">
    <source>
        <dbReference type="ARBA" id="ARBA00002803"/>
    </source>
</evidence>
<comment type="pathway">
    <text evidence="3">Cofactor biosynthesis; riboflavin biosynthesis; riboflavin from 2-hydroxy-3-oxobutyl phosphate and 5-amino-6-(D-ribitylamino)uracil: step 2/2.</text>
</comment>
<feature type="domain" description="Lumazine-binding" evidence="12">
    <location>
        <begin position="97"/>
        <end position="193"/>
    </location>
</feature>
<keyword evidence="14" id="KW-1185">Reference proteome</keyword>
<evidence type="ECO:0000256" key="1">
    <source>
        <dbReference type="ARBA" id="ARBA00000968"/>
    </source>
</evidence>
<evidence type="ECO:0000256" key="4">
    <source>
        <dbReference type="ARBA" id="ARBA00011233"/>
    </source>
</evidence>
<name>A0A7W2AIT8_9BACL</name>
<evidence type="ECO:0000256" key="9">
    <source>
        <dbReference type="ARBA" id="ARBA00022737"/>
    </source>
</evidence>
<evidence type="ECO:0000256" key="6">
    <source>
        <dbReference type="ARBA" id="ARBA00013950"/>
    </source>
</evidence>
<feature type="repeat" description="Lumazine-binding" evidence="11">
    <location>
        <begin position="97"/>
        <end position="193"/>
    </location>
</feature>
<comment type="function">
    <text evidence="2">Catalyzes the dismutation of two molecules of 6,7-dimethyl-8-ribityllumazine, resulting in the formation of riboflavin and 5-amino-6-(D-ribitylamino)uracil.</text>
</comment>
<comment type="caution">
    <text evidence="13">The sequence shown here is derived from an EMBL/GenBank/DDBJ whole genome shotgun (WGS) entry which is preliminary data.</text>
</comment>
<sequence>MFTGIVEEVGRVRNIKKTPLTMTIAITCQKVLEGTKLGDSIAVNGVCLTVTELGADYFTADVMPETVKRTNLHELTLSSPVNLERAVAAGQRMGGHFVQGHVDGVGTIVARTPYENAVLFRIQVDPHLTEYMVEKGSVAMNGISLTIVETGDDFFTVSVIPHTIQETMLSEAHPGTKVNVEVDMIGKYIVNHLNKRSGSPSTSLSVEKLQETGFIG</sequence>
<dbReference type="AlphaFoldDB" id="A0A7W2AIT8"/>
<evidence type="ECO:0000256" key="3">
    <source>
        <dbReference type="ARBA" id="ARBA00004887"/>
    </source>
</evidence>
<evidence type="ECO:0000256" key="10">
    <source>
        <dbReference type="NCBIfam" id="TIGR00187"/>
    </source>
</evidence>
<dbReference type="RefSeq" id="WP_033101468.1">
    <property type="nucleotide sequence ID" value="NZ_JACEIP010000012.1"/>
</dbReference>
<comment type="subunit">
    <text evidence="4">Homotrimer.</text>
</comment>
<dbReference type="PROSITE" id="PS51177">
    <property type="entry name" value="LUMAZINE_BIND"/>
    <property type="match status" value="2"/>
</dbReference>
<protein>
    <recommendedName>
        <fullName evidence="6 10">Riboflavin synthase</fullName>
        <ecNumber evidence="5 10">2.5.1.9</ecNumber>
    </recommendedName>
</protein>
<evidence type="ECO:0000256" key="5">
    <source>
        <dbReference type="ARBA" id="ARBA00012827"/>
    </source>
</evidence>
<dbReference type="InterPro" id="IPR017938">
    <property type="entry name" value="Riboflavin_synthase-like_b-brl"/>
</dbReference>
<dbReference type="InterPro" id="IPR026017">
    <property type="entry name" value="Lumazine-bd_dom"/>
</dbReference>
<dbReference type="InterPro" id="IPR001783">
    <property type="entry name" value="Lumazine-bd"/>
</dbReference>
<proteinExistence type="predicted"/>
<dbReference type="Gene3D" id="2.40.30.20">
    <property type="match status" value="2"/>
</dbReference>
<dbReference type="GO" id="GO:0009231">
    <property type="term" value="P:riboflavin biosynthetic process"/>
    <property type="evidence" value="ECO:0007669"/>
    <property type="project" value="UniProtKB-KW"/>
</dbReference>
<dbReference type="Pfam" id="PF00677">
    <property type="entry name" value="Lum_binding"/>
    <property type="match status" value="2"/>
</dbReference>
<dbReference type="CDD" id="cd00402">
    <property type="entry name" value="Riboflavin_synthase_like"/>
    <property type="match status" value="1"/>
</dbReference>
<keyword evidence="7" id="KW-0686">Riboflavin biosynthesis</keyword>
<dbReference type="PANTHER" id="PTHR21098">
    <property type="entry name" value="RIBOFLAVIN SYNTHASE ALPHA CHAIN"/>
    <property type="match status" value="1"/>
</dbReference>
<keyword evidence="9" id="KW-0677">Repeat</keyword>
<dbReference type="NCBIfam" id="NF006767">
    <property type="entry name" value="PRK09289.1"/>
    <property type="match status" value="1"/>
</dbReference>
<dbReference type="InterPro" id="IPR023366">
    <property type="entry name" value="ATP_synth_asu-like_sf"/>
</dbReference>
<evidence type="ECO:0000313" key="13">
    <source>
        <dbReference type="EMBL" id="MBA4543089.1"/>
    </source>
</evidence>
<dbReference type="FunFam" id="2.40.30.20:FF:000004">
    <property type="entry name" value="Riboflavin synthase, alpha subunit"/>
    <property type="match status" value="1"/>
</dbReference>
<dbReference type="NCBIfam" id="NF009566">
    <property type="entry name" value="PRK13020.1"/>
    <property type="match status" value="1"/>
</dbReference>
<organism evidence="13 14">
    <name type="scientific">Thermoactinomyces daqus</name>
    <dbReference type="NCBI Taxonomy" id="1329516"/>
    <lineage>
        <taxon>Bacteria</taxon>
        <taxon>Bacillati</taxon>
        <taxon>Bacillota</taxon>
        <taxon>Bacilli</taxon>
        <taxon>Bacillales</taxon>
        <taxon>Thermoactinomycetaceae</taxon>
        <taxon>Thermoactinomyces</taxon>
    </lineage>
</organism>
<dbReference type="EC" id="2.5.1.9" evidence="5 10"/>
<dbReference type="OrthoDB" id="9788537at2"/>
<dbReference type="EMBL" id="JACEIP010000012">
    <property type="protein sequence ID" value="MBA4543089.1"/>
    <property type="molecule type" value="Genomic_DNA"/>
</dbReference>
<accession>A0A7W2AIT8</accession>
<dbReference type="PIRSF" id="PIRSF000498">
    <property type="entry name" value="Riboflavin_syn_A"/>
    <property type="match status" value="1"/>
</dbReference>
<feature type="repeat" description="Lumazine-binding" evidence="11">
    <location>
        <begin position="1"/>
        <end position="96"/>
    </location>
</feature>
<feature type="domain" description="Lumazine-binding" evidence="12">
    <location>
        <begin position="1"/>
        <end position="96"/>
    </location>
</feature>
<comment type="catalytic activity">
    <reaction evidence="1">
        <text>2 6,7-dimethyl-8-(1-D-ribityl)lumazine + H(+) = 5-amino-6-(D-ribitylamino)uracil + riboflavin</text>
        <dbReference type="Rhea" id="RHEA:20772"/>
        <dbReference type="ChEBI" id="CHEBI:15378"/>
        <dbReference type="ChEBI" id="CHEBI:15934"/>
        <dbReference type="ChEBI" id="CHEBI:57986"/>
        <dbReference type="ChEBI" id="CHEBI:58201"/>
        <dbReference type="EC" id="2.5.1.9"/>
    </reaction>
</comment>
<dbReference type="FunFam" id="2.40.30.20:FF:000003">
    <property type="entry name" value="Riboflavin synthase, alpha subunit"/>
    <property type="match status" value="1"/>
</dbReference>
<dbReference type="SUPFAM" id="SSF63380">
    <property type="entry name" value="Riboflavin synthase domain-like"/>
    <property type="match status" value="2"/>
</dbReference>